<dbReference type="RefSeq" id="XP_056544030.1">
    <property type="nucleotide sequence ID" value="XM_056688475.1"/>
</dbReference>
<dbReference type="GeneID" id="81427651"/>
<sequence length="150" mass="16586">MSSSDSCMTTVIIVSSAKRSIEVVGVDALSSNLGSEGYGSYGEWRLYDNGTQALIGDKTSSDLQKRTTWAHKKVEFEYHSRAGVCKTRSTPAQLRSGIDTQLTNMSNDKQRCSCWTYTGNHGWYGELKMMEIDDGDVIDGACYNKKCNAK</sequence>
<dbReference type="AlphaFoldDB" id="A0A9W9I6H3"/>
<organism evidence="1 2">
    <name type="scientific">Penicillium canariense</name>
    <dbReference type="NCBI Taxonomy" id="189055"/>
    <lineage>
        <taxon>Eukaryota</taxon>
        <taxon>Fungi</taxon>
        <taxon>Dikarya</taxon>
        <taxon>Ascomycota</taxon>
        <taxon>Pezizomycotina</taxon>
        <taxon>Eurotiomycetes</taxon>
        <taxon>Eurotiomycetidae</taxon>
        <taxon>Eurotiales</taxon>
        <taxon>Aspergillaceae</taxon>
        <taxon>Penicillium</taxon>
    </lineage>
</organism>
<keyword evidence="2" id="KW-1185">Reference proteome</keyword>
<gene>
    <name evidence="1" type="ORF">N7482_006350</name>
</gene>
<dbReference type="EMBL" id="JAPQKN010000003">
    <property type="protein sequence ID" value="KAJ5167569.1"/>
    <property type="molecule type" value="Genomic_DNA"/>
</dbReference>
<comment type="caution">
    <text evidence="1">The sequence shown here is derived from an EMBL/GenBank/DDBJ whole genome shotgun (WGS) entry which is preliminary data.</text>
</comment>
<dbReference type="OrthoDB" id="4359740at2759"/>
<dbReference type="Proteomes" id="UP001149163">
    <property type="component" value="Unassembled WGS sequence"/>
</dbReference>
<reference evidence="1" key="2">
    <citation type="journal article" date="2023" name="IMA Fungus">
        <title>Comparative genomic study of the Penicillium genus elucidates a diverse pangenome and 15 lateral gene transfer events.</title>
        <authorList>
            <person name="Petersen C."/>
            <person name="Sorensen T."/>
            <person name="Nielsen M.R."/>
            <person name="Sondergaard T.E."/>
            <person name="Sorensen J.L."/>
            <person name="Fitzpatrick D.A."/>
            <person name="Frisvad J.C."/>
            <person name="Nielsen K.L."/>
        </authorList>
    </citation>
    <scope>NUCLEOTIDE SEQUENCE</scope>
    <source>
        <strain evidence="1">IBT 26290</strain>
    </source>
</reference>
<name>A0A9W9I6H3_9EURO</name>
<evidence type="ECO:0000313" key="1">
    <source>
        <dbReference type="EMBL" id="KAJ5167569.1"/>
    </source>
</evidence>
<protein>
    <submittedName>
        <fullName evidence="1">Uncharacterized protein</fullName>
    </submittedName>
</protein>
<evidence type="ECO:0000313" key="2">
    <source>
        <dbReference type="Proteomes" id="UP001149163"/>
    </source>
</evidence>
<proteinExistence type="predicted"/>
<accession>A0A9W9I6H3</accession>
<reference evidence="1" key="1">
    <citation type="submission" date="2022-11" db="EMBL/GenBank/DDBJ databases">
        <authorList>
            <person name="Petersen C."/>
        </authorList>
    </citation>
    <scope>NUCLEOTIDE SEQUENCE</scope>
    <source>
        <strain evidence="1">IBT 26290</strain>
    </source>
</reference>